<dbReference type="InterPro" id="IPR005648">
    <property type="entry name" value="FlgD"/>
</dbReference>
<organism evidence="4">
    <name type="scientific">mine drainage metagenome</name>
    <dbReference type="NCBI Taxonomy" id="410659"/>
    <lineage>
        <taxon>unclassified sequences</taxon>
        <taxon>metagenomes</taxon>
        <taxon>ecological metagenomes</taxon>
    </lineage>
</organism>
<name>A0A1J5QM96_9ZZZZ</name>
<keyword evidence="1" id="KW-1005">Bacterial flagellum biogenesis</keyword>
<evidence type="ECO:0000313" key="4">
    <source>
        <dbReference type="EMBL" id="OIQ81047.1"/>
    </source>
</evidence>
<dbReference type="GO" id="GO:0044781">
    <property type="term" value="P:bacterial-type flagellum organization"/>
    <property type="evidence" value="ECO:0007669"/>
    <property type="project" value="UniProtKB-KW"/>
</dbReference>
<accession>A0A1J5QM96</accession>
<feature type="domain" description="FlgD Tudor-like" evidence="3">
    <location>
        <begin position="78"/>
        <end position="212"/>
    </location>
</feature>
<feature type="domain" description="FlgD/Vpr Ig-like" evidence="2">
    <location>
        <begin position="95"/>
        <end position="171"/>
    </location>
</feature>
<reference evidence="4" key="1">
    <citation type="submission" date="2016-10" db="EMBL/GenBank/DDBJ databases">
        <title>Sequence of Gallionella enrichment culture.</title>
        <authorList>
            <person name="Poehlein A."/>
            <person name="Muehling M."/>
            <person name="Daniel R."/>
        </authorList>
    </citation>
    <scope>NUCLEOTIDE SEQUENCE</scope>
</reference>
<dbReference type="InterPro" id="IPR025963">
    <property type="entry name" value="FLgD_Tudor"/>
</dbReference>
<dbReference type="AlphaFoldDB" id="A0A1J5QM96"/>
<sequence>MVSAVANTSSAAGAATSSVASATQAQQDQFLKLLVTQLQNQDPMNPMDNAAITTQMAQLSTVQGISQLNATMTAFAQSQSYQSVGMIGHNILAPGNTLSLAGGKGMVGVEMAGAADKVQVNISDANGALVKTINLGAQTQAGIVPVTWDGTTNSGGVAPDGNYTFSVTGMANGAAISPTGLSVGLVQSVVMNATGPSLSVQGMGMVDLSQVKQII</sequence>
<proteinExistence type="predicted"/>
<dbReference type="Pfam" id="PF13861">
    <property type="entry name" value="FLgD_tudor"/>
    <property type="match status" value="1"/>
</dbReference>
<dbReference type="Pfam" id="PF03963">
    <property type="entry name" value="FlgD"/>
    <property type="match status" value="1"/>
</dbReference>
<gene>
    <name evidence="4" type="primary">flgD_9</name>
    <name evidence="4" type="ORF">GALL_371900</name>
</gene>
<evidence type="ECO:0000259" key="3">
    <source>
        <dbReference type="Pfam" id="PF13861"/>
    </source>
</evidence>
<dbReference type="Gene3D" id="2.30.30.910">
    <property type="match status" value="1"/>
</dbReference>
<dbReference type="Gene3D" id="2.60.40.4070">
    <property type="match status" value="1"/>
</dbReference>
<comment type="caution">
    <text evidence="4">The sequence shown here is derived from an EMBL/GenBank/DDBJ whole genome shotgun (WGS) entry which is preliminary data.</text>
</comment>
<dbReference type="Pfam" id="PF13860">
    <property type="entry name" value="FlgD_ig"/>
    <property type="match status" value="1"/>
</dbReference>
<evidence type="ECO:0000256" key="1">
    <source>
        <dbReference type="ARBA" id="ARBA00022795"/>
    </source>
</evidence>
<protein>
    <submittedName>
        <fullName evidence="4">Basal-body rod modification protein FlgD</fullName>
    </submittedName>
</protein>
<evidence type="ECO:0000259" key="2">
    <source>
        <dbReference type="Pfam" id="PF13860"/>
    </source>
</evidence>
<dbReference type="EMBL" id="MLJW01000977">
    <property type="protein sequence ID" value="OIQ81047.1"/>
    <property type="molecule type" value="Genomic_DNA"/>
</dbReference>
<dbReference type="InterPro" id="IPR025965">
    <property type="entry name" value="FlgD/Vpr_Ig-like"/>
</dbReference>